<evidence type="ECO:0000313" key="1">
    <source>
        <dbReference type="EMBL" id="MEJ8632445.1"/>
    </source>
</evidence>
<protein>
    <submittedName>
        <fullName evidence="1">Uncharacterized protein</fullName>
    </submittedName>
</protein>
<dbReference type="EMBL" id="JBBKAJ010000020">
    <property type="protein sequence ID" value="MEJ8632445.1"/>
    <property type="molecule type" value="Genomic_DNA"/>
</dbReference>
<organism evidence="1 2">
    <name type="scientific">Streptomyces achmelvichensis</name>
    <dbReference type="NCBI Taxonomy" id="3134111"/>
    <lineage>
        <taxon>Bacteria</taxon>
        <taxon>Bacillati</taxon>
        <taxon>Actinomycetota</taxon>
        <taxon>Actinomycetes</taxon>
        <taxon>Kitasatosporales</taxon>
        <taxon>Streptomycetaceae</taxon>
        <taxon>Streptomyces</taxon>
    </lineage>
</organism>
<name>A0ACC6PMA0_9ACTN</name>
<sequence length="73" mass="7973">MPEDPIAREGAAQLNDKLNEVIADLRVIKGDVLAIRLGQAATDQKLDTFIAEQRKTNETLVSLLSELVGKRTA</sequence>
<reference evidence="1" key="1">
    <citation type="submission" date="2024-03" db="EMBL/GenBank/DDBJ databases">
        <title>Novel Streptomyces species of biotechnological and ecological value are a feature of Machair soil.</title>
        <authorList>
            <person name="Prole J.R."/>
            <person name="Goodfellow M."/>
            <person name="Allenby N."/>
            <person name="Ward A.C."/>
        </authorList>
    </citation>
    <scope>NUCLEOTIDE SEQUENCE</scope>
    <source>
        <strain evidence="1">MS2.AVA.5</strain>
    </source>
</reference>
<keyword evidence="2" id="KW-1185">Reference proteome</keyword>
<accession>A0ACC6PMA0</accession>
<comment type="caution">
    <text evidence="1">The sequence shown here is derived from an EMBL/GenBank/DDBJ whole genome shotgun (WGS) entry which is preliminary data.</text>
</comment>
<evidence type="ECO:0000313" key="2">
    <source>
        <dbReference type="Proteomes" id="UP001377168"/>
    </source>
</evidence>
<proteinExistence type="predicted"/>
<dbReference type="Proteomes" id="UP001377168">
    <property type="component" value="Unassembled WGS sequence"/>
</dbReference>
<gene>
    <name evidence="1" type="ORF">WKI67_03215</name>
</gene>